<feature type="compositionally biased region" description="Low complexity" evidence="1">
    <location>
        <begin position="444"/>
        <end position="461"/>
    </location>
</feature>
<dbReference type="AlphaFoldDB" id="A0AAD9HXM1"/>
<feature type="region of interest" description="Disordered" evidence="1">
    <location>
        <begin position="232"/>
        <end position="254"/>
    </location>
</feature>
<name>A0AAD9HXM1_9PEZI</name>
<organism evidence="2 3">
    <name type="scientific">Phyllachora maydis</name>
    <dbReference type="NCBI Taxonomy" id="1825666"/>
    <lineage>
        <taxon>Eukaryota</taxon>
        <taxon>Fungi</taxon>
        <taxon>Dikarya</taxon>
        <taxon>Ascomycota</taxon>
        <taxon>Pezizomycotina</taxon>
        <taxon>Sordariomycetes</taxon>
        <taxon>Sordariomycetidae</taxon>
        <taxon>Phyllachorales</taxon>
        <taxon>Phyllachoraceae</taxon>
        <taxon>Phyllachora</taxon>
    </lineage>
</organism>
<gene>
    <name evidence="2" type="ORF">P8C59_000631</name>
</gene>
<reference evidence="2" key="1">
    <citation type="journal article" date="2023" name="Mol. Plant Microbe Interact.">
        <title>Elucidating the Obligate Nature and Biological Capacity of an Invasive Fungal Corn Pathogen.</title>
        <authorList>
            <person name="MacCready J.S."/>
            <person name="Roggenkamp E.M."/>
            <person name="Gdanetz K."/>
            <person name="Chilvers M.I."/>
        </authorList>
    </citation>
    <scope>NUCLEOTIDE SEQUENCE</scope>
    <source>
        <strain evidence="2">PM02</strain>
    </source>
</reference>
<accession>A0AAD9HXM1</accession>
<feature type="region of interest" description="Disordered" evidence="1">
    <location>
        <begin position="436"/>
        <end position="461"/>
    </location>
</feature>
<evidence type="ECO:0000256" key="1">
    <source>
        <dbReference type="SAM" id="MobiDB-lite"/>
    </source>
</evidence>
<proteinExistence type="predicted"/>
<dbReference type="EMBL" id="JAQQPM010000001">
    <property type="protein sequence ID" value="KAK2066850.1"/>
    <property type="molecule type" value="Genomic_DNA"/>
</dbReference>
<dbReference type="Proteomes" id="UP001217918">
    <property type="component" value="Unassembled WGS sequence"/>
</dbReference>
<evidence type="ECO:0000313" key="2">
    <source>
        <dbReference type="EMBL" id="KAK2066850.1"/>
    </source>
</evidence>
<comment type="caution">
    <text evidence="2">The sequence shown here is derived from an EMBL/GenBank/DDBJ whole genome shotgun (WGS) entry which is preliminary data.</text>
</comment>
<feature type="region of interest" description="Disordered" evidence="1">
    <location>
        <begin position="21"/>
        <end position="44"/>
    </location>
</feature>
<keyword evidence="3" id="KW-1185">Reference proteome</keyword>
<sequence length="493" mass="52380">MSTTFWTELVQFIVARNSWAADDDSSSSGSGSGSGSVSVSSNGRKPSIDKLEVAAATFVNSLAVQSSPSDAASRPACSRRRRSSSGRRVAFAGCNAVCTFGQRSPPCLAALRSAHSQSDVRQPGVAGSDDDDGAENAVVVDAGSLPVPPEATGVLVGASCRRNAATVNGGATSMSFPYGAYGPSYPAGIMELVWPTQAGQNATCNWLTAISGVETALRNMLLEGIYAGDALRQQQQQQQHEEEDDDDDDDDDDEIFPLFPLGNAGFHLAGASNACRLLARKLAGFDANMAGTRDKVAKFRAASATVRGGRKLRNDRDDMVMDMMRVRLHIKVLVAAVGRAIGLVKEAMRSIAEVRDVAEHNRRSKEIERLGANPGTVHPGKIKVLWEALRTSVDWARNAVKRMTDEYTFVVEAERYLDTVLELLDEATMLATRDEVTEIESETSAEGSETSSEAWSTTTGADTGDFDLSAGFGGVHESSTAGMATPYGSCGDD</sequence>
<evidence type="ECO:0000313" key="3">
    <source>
        <dbReference type="Proteomes" id="UP001217918"/>
    </source>
</evidence>
<protein>
    <submittedName>
        <fullName evidence="2">Uncharacterized protein</fullName>
    </submittedName>
</protein>
<feature type="compositionally biased region" description="Acidic residues" evidence="1">
    <location>
        <begin position="241"/>
        <end position="254"/>
    </location>
</feature>